<feature type="transmembrane region" description="Helical" evidence="6">
    <location>
        <begin position="97"/>
        <end position="119"/>
    </location>
</feature>
<keyword evidence="4 6" id="KW-1133">Transmembrane helix</keyword>
<comment type="similarity">
    <text evidence="2">Belongs to the UPF0014 family.</text>
</comment>
<reference evidence="7 8" key="1">
    <citation type="submission" date="2021-07" db="EMBL/GenBank/DDBJ databases">
        <title>Whole Genome Sequence of Nocardia Iowensis.</title>
        <authorList>
            <person name="Lamm A."/>
            <person name="Collins-Fairclough A.M."/>
            <person name="Bunk B."/>
            <person name="Sproer C."/>
        </authorList>
    </citation>
    <scope>NUCLEOTIDE SEQUENCE [LARGE SCALE GENOMIC DNA]</scope>
    <source>
        <strain evidence="7 8">NRRL 5646</strain>
    </source>
</reference>
<evidence type="ECO:0000313" key="7">
    <source>
        <dbReference type="EMBL" id="QXN88058.1"/>
    </source>
</evidence>
<accession>A0ABX8REM4</accession>
<dbReference type="InterPro" id="IPR005226">
    <property type="entry name" value="UPF0014_fam"/>
</dbReference>
<feature type="transmembrane region" description="Helical" evidence="6">
    <location>
        <begin position="125"/>
        <end position="145"/>
    </location>
</feature>
<keyword evidence="5 6" id="KW-0472">Membrane</keyword>
<evidence type="ECO:0000256" key="4">
    <source>
        <dbReference type="ARBA" id="ARBA00022989"/>
    </source>
</evidence>
<dbReference type="PANTHER" id="PTHR30028:SF0">
    <property type="entry name" value="PROTEIN ALUMINUM SENSITIVE 3"/>
    <property type="match status" value="1"/>
</dbReference>
<feature type="transmembrane region" description="Helical" evidence="6">
    <location>
        <begin position="218"/>
        <end position="243"/>
    </location>
</feature>
<evidence type="ECO:0000256" key="5">
    <source>
        <dbReference type="ARBA" id="ARBA00023136"/>
    </source>
</evidence>
<evidence type="ECO:0000256" key="3">
    <source>
        <dbReference type="ARBA" id="ARBA00022692"/>
    </source>
</evidence>
<name>A0ABX8REM4_NOCIO</name>
<dbReference type="Pfam" id="PF03649">
    <property type="entry name" value="UPF0014"/>
    <property type="match status" value="1"/>
</dbReference>
<sequence>MTVEGLSVPDWTGVSASLLLVALAAFIAYRQQLNLTRELVIAAIRAGVQLVAVGAILLIVFRHTALPGAFAWVILMVIIAGQVGGRRGAGLPQARRAATIGVAVGAASTLSALLLLGVISTEPRVVVPVGGMVVSGAMQATGIALRRIREDAHQSRPAIEARLCLGLPARQAFLPHRQSALRTALVPSIDATKVVGLISLPGAMTGLILAGVDPLTAIRYQIVVMYMLLAATALAALVAARVAERALFDPAQRLVPLPD</sequence>
<feature type="transmembrane region" description="Helical" evidence="6">
    <location>
        <begin position="41"/>
        <end position="61"/>
    </location>
</feature>
<proteinExistence type="inferred from homology"/>
<gene>
    <name evidence="7" type="primary">fetB</name>
    <name evidence="7" type="ORF">KV110_20745</name>
</gene>
<evidence type="ECO:0000313" key="8">
    <source>
        <dbReference type="Proteomes" id="UP000694257"/>
    </source>
</evidence>
<organism evidence="7 8">
    <name type="scientific">Nocardia iowensis</name>
    <dbReference type="NCBI Taxonomy" id="204891"/>
    <lineage>
        <taxon>Bacteria</taxon>
        <taxon>Bacillati</taxon>
        <taxon>Actinomycetota</taxon>
        <taxon>Actinomycetes</taxon>
        <taxon>Mycobacteriales</taxon>
        <taxon>Nocardiaceae</taxon>
        <taxon>Nocardia</taxon>
    </lineage>
</organism>
<dbReference type="PANTHER" id="PTHR30028">
    <property type="entry name" value="UPF0014 INNER MEMBRANE PROTEIN YBBM-RELATED"/>
    <property type="match status" value="1"/>
</dbReference>
<dbReference type="Proteomes" id="UP000694257">
    <property type="component" value="Chromosome"/>
</dbReference>
<evidence type="ECO:0000256" key="6">
    <source>
        <dbReference type="SAM" id="Phobius"/>
    </source>
</evidence>
<protein>
    <submittedName>
        <fullName evidence="7">Iron export ABC transporter permease subunit FetB</fullName>
    </submittedName>
</protein>
<feature type="transmembrane region" description="Helical" evidence="6">
    <location>
        <begin position="12"/>
        <end position="29"/>
    </location>
</feature>
<dbReference type="RefSeq" id="WP_218468942.1">
    <property type="nucleotide sequence ID" value="NZ_BAABJN010000008.1"/>
</dbReference>
<evidence type="ECO:0000256" key="1">
    <source>
        <dbReference type="ARBA" id="ARBA00004141"/>
    </source>
</evidence>
<evidence type="ECO:0000256" key="2">
    <source>
        <dbReference type="ARBA" id="ARBA00005268"/>
    </source>
</evidence>
<feature type="transmembrane region" description="Helical" evidence="6">
    <location>
        <begin position="194"/>
        <end position="212"/>
    </location>
</feature>
<keyword evidence="3 6" id="KW-0812">Transmembrane</keyword>
<feature type="transmembrane region" description="Helical" evidence="6">
    <location>
        <begin position="67"/>
        <end position="85"/>
    </location>
</feature>
<dbReference type="EMBL" id="CP078145">
    <property type="protein sequence ID" value="QXN88058.1"/>
    <property type="molecule type" value="Genomic_DNA"/>
</dbReference>
<keyword evidence="8" id="KW-1185">Reference proteome</keyword>
<comment type="subcellular location">
    <subcellularLocation>
        <location evidence="1">Membrane</location>
        <topology evidence="1">Multi-pass membrane protein</topology>
    </subcellularLocation>
</comment>